<feature type="region of interest" description="Disordered" evidence="1">
    <location>
        <begin position="83"/>
        <end position="106"/>
    </location>
</feature>
<comment type="caution">
    <text evidence="2">The sequence shown here is derived from an EMBL/GenBank/DDBJ whole genome shotgun (WGS) entry which is preliminary data.</text>
</comment>
<evidence type="ECO:0000313" key="2">
    <source>
        <dbReference type="EMBL" id="KAJ7394541.1"/>
    </source>
</evidence>
<protein>
    <recommendedName>
        <fullName evidence="4">HIRAN domain-containing protein</fullName>
    </recommendedName>
</protein>
<evidence type="ECO:0000313" key="3">
    <source>
        <dbReference type="Proteomes" id="UP001163046"/>
    </source>
</evidence>
<reference evidence="2" key="1">
    <citation type="submission" date="2023-01" db="EMBL/GenBank/DDBJ databases">
        <title>Genome assembly of the deep-sea coral Lophelia pertusa.</title>
        <authorList>
            <person name="Herrera S."/>
            <person name="Cordes E."/>
        </authorList>
    </citation>
    <scope>NUCLEOTIDE SEQUENCE</scope>
    <source>
        <strain evidence="2">USNM1676648</strain>
        <tissue evidence="2">Polyp</tissue>
    </source>
</reference>
<organism evidence="2 3">
    <name type="scientific">Desmophyllum pertusum</name>
    <dbReference type="NCBI Taxonomy" id="174260"/>
    <lineage>
        <taxon>Eukaryota</taxon>
        <taxon>Metazoa</taxon>
        <taxon>Cnidaria</taxon>
        <taxon>Anthozoa</taxon>
        <taxon>Hexacorallia</taxon>
        <taxon>Scleractinia</taxon>
        <taxon>Caryophylliina</taxon>
        <taxon>Caryophylliidae</taxon>
        <taxon>Desmophyllum</taxon>
    </lineage>
</organism>
<dbReference type="EMBL" id="MU825396">
    <property type="protein sequence ID" value="KAJ7394541.1"/>
    <property type="molecule type" value="Genomic_DNA"/>
</dbReference>
<dbReference type="AlphaFoldDB" id="A0A9X0DCF4"/>
<name>A0A9X0DCF4_9CNID</name>
<keyword evidence="3" id="KW-1185">Reference proteome</keyword>
<proteinExistence type="predicted"/>
<accession>A0A9X0DCF4</accession>
<evidence type="ECO:0000256" key="1">
    <source>
        <dbReference type="SAM" id="MobiDB-lite"/>
    </source>
</evidence>
<gene>
    <name evidence="2" type="ORF">OS493_000356</name>
</gene>
<dbReference type="Proteomes" id="UP001163046">
    <property type="component" value="Unassembled WGS sequence"/>
</dbReference>
<evidence type="ECO:0008006" key="4">
    <source>
        <dbReference type="Google" id="ProtNLM"/>
    </source>
</evidence>
<sequence length="252" mass="28738">MACLKDKKSPVMDEGKTVILISKIQLLLNQSLMSVPLPSRDDYGSNECPEMPWLDCETVKCNCSKFPQPGNVIVSTEHVVPNVNDVDDEDNSSNEKNDTPAISADAANQDANVNDCNLDEEIPLYTEYVKLKGCTYHEHFQTVLKSCKLMLQAREDMPIRFFYEPANMADDNAVVAQVQFKNQDWKSFGYIPGKKVNKIIDALQSSAIEIIKFKKIEYSFIWAINEFKYIPTLVVTKQGRWPRDNDNYSYND</sequence>